<dbReference type="Proteomes" id="UP000696573">
    <property type="component" value="Unassembled WGS sequence"/>
</dbReference>
<sequence length="115" mass="13074">MQIHDQLTLDRFNNPDQVLNTFRISASTILYVGGDINWASNDLKPKERVITILTLFQRRDALHHMLSDMGISSTGTQNRMIGNTFSNSLPTLWISRGREDRRIIVERPGPGTAHD</sequence>
<dbReference type="EMBL" id="CABFNQ020000489">
    <property type="protein sequence ID" value="CAH0016851.1"/>
    <property type="molecule type" value="Genomic_DNA"/>
</dbReference>
<keyword evidence="2" id="KW-1185">Reference proteome</keyword>
<comment type="caution">
    <text evidence="1">The sequence shown here is derived from an EMBL/GenBank/DDBJ whole genome shotgun (WGS) entry which is preliminary data.</text>
</comment>
<name>A0A9N9YGP7_9HYPO</name>
<reference evidence="1" key="1">
    <citation type="submission" date="2021-10" db="EMBL/GenBank/DDBJ databases">
        <authorList>
            <person name="Piombo E."/>
        </authorList>
    </citation>
    <scope>NUCLEOTIDE SEQUENCE</scope>
</reference>
<evidence type="ECO:0000313" key="1">
    <source>
        <dbReference type="EMBL" id="CAH0016851.1"/>
    </source>
</evidence>
<proteinExistence type="predicted"/>
<evidence type="ECO:0000313" key="2">
    <source>
        <dbReference type="Proteomes" id="UP000696573"/>
    </source>
</evidence>
<gene>
    <name evidence="1" type="ORF">CRHIZ90672A_00017682</name>
</gene>
<organism evidence="1 2">
    <name type="scientific">Clonostachys rhizophaga</name>
    <dbReference type="NCBI Taxonomy" id="160324"/>
    <lineage>
        <taxon>Eukaryota</taxon>
        <taxon>Fungi</taxon>
        <taxon>Dikarya</taxon>
        <taxon>Ascomycota</taxon>
        <taxon>Pezizomycotina</taxon>
        <taxon>Sordariomycetes</taxon>
        <taxon>Hypocreomycetidae</taxon>
        <taxon>Hypocreales</taxon>
        <taxon>Bionectriaceae</taxon>
        <taxon>Clonostachys</taxon>
    </lineage>
</organism>
<accession>A0A9N9YGP7</accession>
<protein>
    <submittedName>
        <fullName evidence="1">Uncharacterized protein</fullName>
    </submittedName>
</protein>
<dbReference type="AlphaFoldDB" id="A0A9N9YGP7"/>